<accession>G0U3X0</accession>
<dbReference type="VEuPathDB" id="TriTrypDB:TvY486_1011730"/>
<dbReference type="EMBL" id="HE573026">
    <property type="protein sequence ID" value="CCC52130.1"/>
    <property type="molecule type" value="Genomic_DNA"/>
</dbReference>
<name>G0U3X0_TRYVY</name>
<evidence type="ECO:0000313" key="1">
    <source>
        <dbReference type="EMBL" id="CCC52130.1"/>
    </source>
</evidence>
<organism evidence="1">
    <name type="scientific">Trypanosoma vivax (strain Y486)</name>
    <dbReference type="NCBI Taxonomy" id="1055687"/>
    <lineage>
        <taxon>Eukaryota</taxon>
        <taxon>Discoba</taxon>
        <taxon>Euglenozoa</taxon>
        <taxon>Kinetoplastea</taxon>
        <taxon>Metakinetoplastina</taxon>
        <taxon>Trypanosomatida</taxon>
        <taxon>Trypanosomatidae</taxon>
        <taxon>Trypanosoma</taxon>
        <taxon>Duttonella</taxon>
    </lineage>
</organism>
<protein>
    <submittedName>
        <fullName evidence="1">Uncharacterized protein</fullName>
    </submittedName>
</protein>
<proteinExistence type="predicted"/>
<dbReference type="AlphaFoldDB" id="G0U3X0"/>
<sequence>MCASTFSTYSMNCIYQRWSCRRPLHSCCGLVSGRCFSGHNTAFAPTGVPASQRQHKTEPSHTYTGKRVSRYTISPVIWENHSLWQWRTVECGGQLFVAPFLLCGVPGISARRPFLHHTVAELIVSVGDDGQFNRHSIAVVSRTNGSVAPGLVGTNASSTERYLERRCAGIVMPSPVGSLPPTITFRTSGPQSTALWVDKLFDFLEQGVCRTAEELPGTSTVHFAAYSDTFAPMASTKSDNPAYCTAPKRQATTPVRGIINTCHVPSLHRNVIGSLLADTILAIDRLGAVLSRRQITLANACWAVLVDSNASMRPYLRRSALAIERDLLAATAAHQAVNASLGDPMKRPRITLSTYPTIAGWENLL</sequence>
<reference evidence="1" key="1">
    <citation type="journal article" date="2012" name="Proc. Natl. Acad. Sci. U.S.A.">
        <title>Antigenic diversity is generated by distinct evolutionary mechanisms in African trypanosome species.</title>
        <authorList>
            <person name="Jackson A.P."/>
            <person name="Berry A."/>
            <person name="Aslett M."/>
            <person name="Allison H.C."/>
            <person name="Burton P."/>
            <person name="Vavrova-Anderson J."/>
            <person name="Brown R."/>
            <person name="Browne H."/>
            <person name="Corton N."/>
            <person name="Hauser H."/>
            <person name="Gamble J."/>
            <person name="Gilderthorp R."/>
            <person name="Marcello L."/>
            <person name="McQuillan J."/>
            <person name="Otto T.D."/>
            <person name="Quail M.A."/>
            <person name="Sanders M.J."/>
            <person name="van Tonder A."/>
            <person name="Ginger M.L."/>
            <person name="Field M.C."/>
            <person name="Barry J.D."/>
            <person name="Hertz-Fowler C."/>
            <person name="Berriman M."/>
        </authorList>
    </citation>
    <scope>NUCLEOTIDE SEQUENCE</scope>
    <source>
        <strain evidence="1">Y486</strain>
    </source>
</reference>
<gene>
    <name evidence="1" type="ORF">TVY486_1011730</name>
</gene>